<sequence length="88" mass="9368">MGITDDIADKLAIAAIKAEAELDDVGLINQVAQLIGASSQTTQEAFLTSVRVRKAEARALQFLEDKLAGKSVESDLPNTGDLIETTDH</sequence>
<gene>
    <name evidence="1" type="ORF">C8N43_0486</name>
</gene>
<proteinExistence type="predicted"/>
<dbReference type="AlphaFoldDB" id="A0A2T6BIF7"/>
<accession>A0A2T6BIF7</accession>
<organism evidence="1 2">
    <name type="scientific">Litoreibacter ponti</name>
    <dbReference type="NCBI Taxonomy" id="1510457"/>
    <lineage>
        <taxon>Bacteria</taxon>
        <taxon>Pseudomonadati</taxon>
        <taxon>Pseudomonadota</taxon>
        <taxon>Alphaproteobacteria</taxon>
        <taxon>Rhodobacterales</taxon>
        <taxon>Roseobacteraceae</taxon>
        <taxon>Litoreibacter</taxon>
    </lineage>
</organism>
<reference evidence="1 2" key="1">
    <citation type="submission" date="2018-04" db="EMBL/GenBank/DDBJ databases">
        <title>Genomic Encyclopedia of Archaeal and Bacterial Type Strains, Phase II (KMG-II): from individual species to whole genera.</title>
        <authorList>
            <person name="Goeker M."/>
        </authorList>
    </citation>
    <scope>NUCLEOTIDE SEQUENCE [LARGE SCALE GENOMIC DNA]</scope>
    <source>
        <strain evidence="1 2">DSM 100977</strain>
    </source>
</reference>
<protein>
    <submittedName>
        <fullName evidence="1">Uncharacterized protein</fullName>
    </submittedName>
</protein>
<dbReference type="Proteomes" id="UP000243978">
    <property type="component" value="Unassembled WGS sequence"/>
</dbReference>
<evidence type="ECO:0000313" key="2">
    <source>
        <dbReference type="Proteomes" id="UP000243978"/>
    </source>
</evidence>
<comment type="caution">
    <text evidence="1">The sequence shown here is derived from an EMBL/GenBank/DDBJ whole genome shotgun (WGS) entry which is preliminary data.</text>
</comment>
<dbReference type="RefSeq" id="WP_107844089.1">
    <property type="nucleotide sequence ID" value="NZ_QBKS01000001.1"/>
</dbReference>
<keyword evidence="2" id="KW-1185">Reference proteome</keyword>
<name>A0A2T6BIF7_9RHOB</name>
<evidence type="ECO:0000313" key="1">
    <source>
        <dbReference type="EMBL" id="PTX55839.1"/>
    </source>
</evidence>
<dbReference type="EMBL" id="QBKS01000001">
    <property type="protein sequence ID" value="PTX55839.1"/>
    <property type="molecule type" value="Genomic_DNA"/>
</dbReference>
<dbReference type="OrthoDB" id="7876148at2"/>